<accession>A0A0N5BGE4</accession>
<evidence type="ECO:0000313" key="2">
    <source>
        <dbReference type="Proteomes" id="UP000046392"/>
    </source>
</evidence>
<keyword evidence="1" id="KW-0812">Transmembrane</keyword>
<reference evidence="3" key="1">
    <citation type="submission" date="2017-02" db="UniProtKB">
        <authorList>
            <consortium name="WormBaseParasite"/>
        </authorList>
    </citation>
    <scope>IDENTIFICATION</scope>
</reference>
<protein>
    <submittedName>
        <fullName evidence="3">G_PROTEIN_RECEP_F1_2 domain-containing protein</fullName>
    </submittedName>
</protein>
<dbReference type="Proteomes" id="UP000046392">
    <property type="component" value="Unplaced"/>
</dbReference>
<sequence length="261" mass="30677">MTIIMSSEYVFVSVIHASFNGYLIISYYTGNQIKVTNCSKLCIFDLNIRQILIATPFYLHFFRFWLLVFNKKKIYFVFTLAIIIIVTIGPLLYMMSGQYFEINIYFLPKRGCGYQIFSDIPFYTEIMYFSLIVVFALPFILFFINCLIYRSVAKKLYNINRPKVMECRKILKGILLQGLFASIFQVPPIAYLVYYSLTRNVFDNLDITVHFIYFAGYNLYVFFTVVGIKDLRIMMLKDIGINNMIKPSFVHNSPFISKFIL</sequence>
<feature type="transmembrane region" description="Helical" evidence="1">
    <location>
        <begin position="207"/>
        <end position="228"/>
    </location>
</feature>
<feature type="transmembrane region" description="Helical" evidence="1">
    <location>
        <begin position="170"/>
        <end position="195"/>
    </location>
</feature>
<organism evidence="2 3">
    <name type="scientific">Strongyloides papillosus</name>
    <name type="common">Intestinal threadworm</name>
    <dbReference type="NCBI Taxonomy" id="174720"/>
    <lineage>
        <taxon>Eukaryota</taxon>
        <taxon>Metazoa</taxon>
        <taxon>Ecdysozoa</taxon>
        <taxon>Nematoda</taxon>
        <taxon>Chromadorea</taxon>
        <taxon>Rhabditida</taxon>
        <taxon>Tylenchina</taxon>
        <taxon>Panagrolaimomorpha</taxon>
        <taxon>Strongyloidoidea</taxon>
        <taxon>Strongyloididae</taxon>
        <taxon>Strongyloides</taxon>
    </lineage>
</organism>
<proteinExistence type="predicted"/>
<feature type="transmembrane region" description="Helical" evidence="1">
    <location>
        <begin position="75"/>
        <end position="95"/>
    </location>
</feature>
<keyword evidence="2" id="KW-1185">Reference proteome</keyword>
<feature type="transmembrane region" description="Helical" evidence="1">
    <location>
        <begin position="126"/>
        <end position="149"/>
    </location>
</feature>
<evidence type="ECO:0000256" key="1">
    <source>
        <dbReference type="SAM" id="Phobius"/>
    </source>
</evidence>
<feature type="transmembrane region" description="Helical" evidence="1">
    <location>
        <begin position="48"/>
        <end position="68"/>
    </location>
</feature>
<keyword evidence="1" id="KW-1133">Transmembrane helix</keyword>
<feature type="transmembrane region" description="Helical" evidence="1">
    <location>
        <begin position="9"/>
        <end position="28"/>
    </location>
</feature>
<name>A0A0N5BGE4_STREA</name>
<dbReference type="WBParaSite" id="SPAL_0000505100.1">
    <property type="protein sequence ID" value="SPAL_0000505100.1"/>
    <property type="gene ID" value="SPAL_0000505100"/>
</dbReference>
<keyword evidence="1" id="KW-0472">Membrane</keyword>
<evidence type="ECO:0000313" key="3">
    <source>
        <dbReference type="WBParaSite" id="SPAL_0000505100.1"/>
    </source>
</evidence>
<dbReference type="AlphaFoldDB" id="A0A0N5BGE4"/>